<evidence type="ECO:0000313" key="2">
    <source>
        <dbReference type="Proteomes" id="UP001175228"/>
    </source>
</evidence>
<protein>
    <submittedName>
        <fullName evidence="1">Uncharacterized protein</fullName>
    </submittedName>
</protein>
<dbReference type="EMBL" id="JAUEPU010000089">
    <property type="protein sequence ID" value="KAK0479373.1"/>
    <property type="molecule type" value="Genomic_DNA"/>
</dbReference>
<organism evidence="1 2">
    <name type="scientific">Armillaria luteobubalina</name>
    <dbReference type="NCBI Taxonomy" id="153913"/>
    <lineage>
        <taxon>Eukaryota</taxon>
        <taxon>Fungi</taxon>
        <taxon>Dikarya</taxon>
        <taxon>Basidiomycota</taxon>
        <taxon>Agaricomycotina</taxon>
        <taxon>Agaricomycetes</taxon>
        <taxon>Agaricomycetidae</taxon>
        <taxon>Agaricales</taxon>
        <taxon>Marasmiineae</taxon>
        <taxon>Physalacriaceae</taxon>
        <taxon>Armillaria</taxon>
    </lineage>
</organism>
<keyword evidence="2" id="KW-1185">Reference proteome</keyword>
<reference evidence="1" key="1">
    <citation type="submission" date="2023-06" db="EMBL/GenBank/DDBJ databases">
        <authorList>
            <consortium name="Lawrence Berkeley National Laboratory"/>
            <person name="Ahrendt S."/>
            <person name="Sahu N."/>
            <person name="Indic B."/>
            <person name="Wong-Bajracharya J."/>
            <person name="Merenyi Z."/>
            <person name="Ke H.-M."/>
            <person name="Monk M."/>
            <person name="Kocsube S."/>
            <person name="Drula E."/>
            <person name="Lipzen A."/>
            <person name="Balint B."/>
            <person name="Henrissat B."/>
            <person name="Andreopoulos B."/>
            <person name="Martin F.M."/>
            <person name="Harder C.B."/>
            <person name="Rigling D."/>
            <person name="Ford K.L."/>
            <person name="Foster G.D."/>
            <person name="Pangilinan J."/>
            <person name="Papanicolaou A."/>
            <person name="Barry K."/>
            <person name="LaButti K."/>
            <person name="Viragh M."/>
            <person name="Koriabine M."/>
            <person name="Yan M."/>
            <person name="Riley R."/>
            <person name="Champramary S."/>
            <person name="Plett K.L."/>
            <person name="Tsai I.J."/>
            <person name="Slot J."/>
            <person name="Sipos G."/>
            <person name="Plett J."/>
            <person name="Nagy L.G."/>
            <person name="Grigoriev I.V."/>
        </authorList>
    </citation>
    <scope>NUCLEOTIDE SEQUENCE</scope>
    <source>
        <strain evidence="1">HWK02</strain>
    </source>
</reference>
<accession>A0AA39P863</accession>
<gene>
    <name evidence="1" type="ORF">EDD18DRAFT_1364268</name>
</gene>
<comment type="caution">
    <text evidence="1">The sequence shown here is derived from an EMBL/GenBank/DDBJ whole genome shotgun (WGS) entry which is preliminary data.</text>
</comment>
<dbReference type="AlphaFoldDB" id="A0AA39P863"/>
<sequence>MTETLLQHISTNLTLMGVLQVPPLVHCLGCIICTSKQISCKHDNKFHTYLSCTKSGFCSCLFNTDALCDIKDCVFKEIYSCMPFIQLHEQSFKAANNLITSLTLMLQQAHKLHSAAFANIINVLAHIEENHNTKAAMEKWDSWPATIMSRRLKMPSNPKLIEEPAPLSPAVDNKSLFFNLLKTGNVFKLVLDSDDAIVVLDSLNKLENILHSGPFTSSEVPPLIGWLIDPGPDKLKGTIYSNSKKGCDPPCFKLLSFVLPGSGCGF</sequence>
<name>A0AA39P863_9AGAR</name>
<proteinExistence type="predicted"/>
<evidence type="ECO:0000313" key="1">
    <source>
        <dbReference type="EMBL" id="KAK0479373.1"/>
    </source>
</evidence>
<dbReference type="Proteomes" id="UP001175228">
    <property type="component" value="Unassembled WGS sequence"/>
</dbReference>